<sequence>MVITKELYRSYIINMIDSSQKKEKIRLKSRVKSVIKKYDYFYA</sequence>
<gene>
    <name evidence="1" type="ORF">EUBIFOR_01483</name>
</gene>
<name>B7CBA8_9FIRM</name>
<dbReference type="HOGENOM" id="CLU_3234563_0_0_9"/>
<evidence type="ECO:0000313" key="2">
    <source>
        <dbReference type="Proteomes" id="UP000004315"/>
    </source>
</evidence>
<dbReference type="Proteomes" id="UP000004315">
    <property type="component" value="Unassembled WGS sequence"/>
</dbReference>
<proteinExistence type="predicted"/>
<dbReference type="STRING" id="518637.EUBIFOR_01483"/>
<evidence type="ECO:0000313" key="1">
    <source>
        <dbReference type="EMBL" id="EEC89929.1"/>
    </source>
</evidence>
<comment type="caution">
    <text evidence="1">The sequence shown here is derived from an EMBL/GenBank/DDBJ whole genome shotgun (WGS) entry which is preliminary data.</text>
</comment>
<protein>
    <submittedName>
        <fullName evidence="1">Uncharacterized protein</fullName>
    </submittedName>
</protein>
<organism evidence="1 2">
    <name type="scientific">Holdemanella biformis DSM 3989</name>
    <dbReference type="NCBI Taxonomy" id="518637"/>
    <lineage>
        <taxon>Bacteria</taxon>
        <taxon>Bacillati</taxon>
        <taxon>Bacillota</taxon>
        <taxon>Erysipelotrichia</taxon>
        <taxon>Erysipelotrichales</taxon>
        <taxon>Erysipelotrichaceae</taxon>
        <taxon>Holdemanella</taxon>
    </lineage>
</organism>
<keyword evidence="2" id="KW-1185">Reference proteome</keyword>
<dbReference type="AlphaFoldDB" id="B7CBA8"/>
<reference evidence="1 2" key="2">
    <citation type="submission" date="2008-11" db="EMBL/GenBank/DDBJ databases">
        <title>Draft genome sequence of Eubacterium biforme (DSM 3989).</title>
        <authorList>
            <person name="Sudarsanam P."/>
            <person name="Ley R."/>
            <person name="Guruge J."/>
            <person name="Turnbaugh P.J."/>
            <person name="Mahowald M."/>
            <person name="Liep D."/>
            <person name="Gordon J."/>
        </authorList>
    </citation>
    <scope>NUCLEOTIDE SEQUENCE [LARGE SCALE GENOMIC DNA]</scope>
    <source>
        <strain evidence="1 2">DSM 3989</strain>
    </source>
</reference>
<dbReference type="EMBL" id="ABYT01000080">
    <property type="protein sequence ID" value="EEC89929.1"/>
    <property type="molecule type" value="Genomic_DNA"/>
</dbReference>
<reference evidence="1 2" key="1">
    <citation type="submission" date="2008-10" db="EMBL/GenBank/DDBJ databases">
        <authorList>
            <person name="Fulton L."/>
            <person name="Clifton S."/>
            <person name="Fulton B."/>
            <person name="Xu J."/>
            <person name="Minx P."/>
            <person name="Pepin K.H."/>
            <person name="Johnson M."/>
            <person name="Bhonagiri V."/>
            <person name="Nash W.E."/>
            <person name="Mardis E.R."/>
            <person name="Wilson R.K."/>
        </authorList>
    </citation>
    <scope>NUCLEOTIDE SEQUENCE [LARGE SCALE GENOMIC DNA]</scope>
    <source>
        <strain evidence="1 2">DSM 3989</strain>
    </source>
</reference>
<accession>B7CBA8</accession>